<dbReference type="GeneID" id="25985139"/>
<dbReference type="EMBL" id="ALBS01000175">
    <property type="protein sequence ID" value="EJT49267.1"/>
    <property type="molecule type" value="Genomic_DNA"/>
</dbReference>
<evidence type="ECO:0008006" key="4">
    <source>
        <dbReference type="Google" id="ProtNLM"/>
    </source>
</evidence>
<feature type="compositionally biased region" description="Basic and acidic residues" evidence="1">
    <location>
        <begin position="225"/>
        <end position="253"/>
    </location>
</feature>
<dbReference type="KEGG" id="tasa:A1Q1_01625"/>
<dbReference type="Proteomes" id="UP000002748">
    <property type="component" value="Unassembled WGS sequence"/>
</dbReference>
<sequence length="293" mass="32340">MAEYWVSKKQYWCKYCNIFVRDDAPHQGNKERFIRDLYKGGERDKREKAAHAAEIARIEAAASAAHSSRDGGVYTGRPIQQAAPAPVKRAKPSGDKWSNYSSAADLGLAPGEEGPSSYEIEQMVRGRTTKVGEWEEVVVPSPSAEGGADGGEKRKAEEDPEDLREFKIQQKKHADPYDDDDWDPAALTELKFKSKEKKIGEKEPEVKEEQNGEGSRAGPSAWAKAEVKTEPREDVKVEHTEASEVKQEPDVKTEAGQPEPPVKPEPAEPPAPAPSAGGSLFKKRRPPPSSRKK</sequence>
<feature type="compositionally biased region" description="Basic residues" evidence="1">
    <location>
        <begin position="281"/>
        <end position="293"/>
    </location>
</feature>
<protein>
    <recommendedName>
        <fullName evidence="4">Formin binding protein</fullName>
    </recommendedName>
</protein>
<dbReference type="RefSeq" id="XP_014180139.1">
    <property type="nucleotide sequence ID" value="XM_014324664.1"/>
</dbReference>
<dbReference type="GO" id="GO:0071011">
    <property type="term" value="C:precatalytic spliceosome"/>
    <property type="evidence" value="ECO:0007669"/>
    <property type="project" value="TreeGrafter"/>
</dbReference>
<dbReference type="GO" id="GO:0000398">
    <property type="term" value="P:mRNA splicing, via spliceosome"/>
    <property type="evidence" value="ECO:0007669"/>
    <property type="project" value="InterPro"/>
</dbReference>
<dbReference type="InterPro" id="IPR040023">
    <property type="entry name" value="WBP4"/>
</dbReference>
<reference evidence="2 3" key="1">
    <citation type="journal article" date="2012" name="Eukaryot. Cell">
        <title>Draft genome sequence of CBS 2479, the standard type strain of Trichosporon asahii.</title>
        <authorList>
            <person name="Yang R.Y."/>
            <person name="Li H.T."/>
            <person name="Zhu H."/>
            <person name="Zhou G.P."/>
            <person name="Wang M."/>
            <person name="Wang L."/>
        </authorList>
    </citation>
    <scope>NUCLEOTIDE SEQUENCE [LARGE SCALE GENOMIC DNA]</scope>
    <source>
        <strain evidence="3">ATCC 90039 / CBS 2479 / JCM 2466 / KCTC 7840 / NCYC 2677 / UAMH 7654</strain>
    </source>
</reference>
<accession>J6F244</accession>
<evidence type="ECO:0000313" key="2">
    <source>
        <dbReference type="EMBL" id="EJT49267.1"/>
    </source>
</evidence>
<evidence type="ECO:0000313" key="3">
    <source>
        <dbReference type="Proteomes" id="UP000002748"/>
    </source>
</evidence>
<dbReference type="OrthoDB" id="191651at2759"/>
<dbReference type="AlphaFoldDB" id="J6F244"/>
<proteinExistence type="predicted"/>
<dbReference type="PANTHER" id="PTHR13173:SF10">
    <property type="entry name" value="WW DOMAIN-BINDING PROTEIN 4"/>
    <property type="match status" value="1"/>
</dbReference>
<dbReference type="HOGENOM" id="CLU_065002_0_0_1"/>
<evidence type="ECO:0000256" key="1">
    <source>
        <dbReference type="SAM" id="MobiDB-lite"/>
    </source>
</evidence>
<name>J6F244_TRIAS</name>
<dbReference type="VEuPathDB" id="FungiDB:A1Q1_01625"/>
<organism evidence="2 3">
    <name type="scientific">Trichosporon asahii var. asahii (strain ATCC 90039 / CBS 2479 / JCM 2466 / KCTC 7840 / NBRC 103889/ NCYC 2677 / UAMH 7654)</name>
    <name type="common">Yeast</name>
    <dbReference type="NCBI Taxonomy" id="1186058"/>
    <lineage>
        <taxon>Eukaryota</taxon>
        <taxon>Fungi</taxon>
        <taxon>Dikarya</taxon>
        <taxon>Basidiomycota</taxon>
        <taxon>Agaricomycotina</taxon>
        <taxon>Tremellomycetes</taxon>
        <taxon>Trichosporonales</taxon>
        <taxon>Trichosporonaceae</taxon>
        <taxon>Trichosporon</taxon>
    </lineage>
</organism>
<feature type="compositionally biased region" description="Basic and acidic residues" evidence="1">
    <location>
        <begin position="190"/>
        <end position="210"/>
    </location>
</feature>
<feature type="compositionally biased region" description="Basic and acidic residues" evidence="1">
    <location>
        <begin position="150"/>
        <end position="176"/>
    </location>
</feature>
<dbReference type="GO" id="GO:0003723">
    <property type="term" value="F:RNA binding"/>
    <property type="evidence" value="ECO:0007669"/>
    <property type="project" value="TreeGrafter"/>
</dbReference>
<feature type="compositionally biased region" description="Pro residues" evidence="1">
    <location>
        <begin position="258"/>
        <end position="273"/>
    </location>
</feature>
<comment type="caution">
    <text evidence="2">The sequence shown here is derived from an EMBL/GenBank/DDBJ whole genome shotgun (WGS) entry which is preliminary data.</text>
</comment>
<gene>
    <name evidence="2" type="ORF">A1Q1_01625</name>
</gene>
<dbReference type="PANTHER" id="PTHR13173">
    <property type="entry name" value="WW DOMAIN BINDING PROTEIN 4"/>
    <property type="match status" value="1"/>
</dbReference>
<feature type="region of interest" description="Disordered" evidence="1">
    <location>
        <begin position="61"/>
        <end position="293"/>
    </location>
</feature>